<gene>
    <name evidence="1" type="ORF">DERYTH_LOCUS6591</name>
</gene>
<sequence>MLYWNFHTSIINSPTNYELGEAFEILQQLFSGGKENEQESREISLIETLPTIFSESQEISELPSYLTLSTISKKHKENADNSTEKTKPPNNKLFINNAIERTEKLRNFSVDNKRGYLEESEIIY</sequence>
<protein>
    <submittedName>
        <fullName evidence="1">15222_t:CDS:1</fullName>
    </submittedName>
</protein>
<proteinExistence type="predicted"/>
<organism evidence="1 2">
    <name type="scientific">Dentiscutata erythropus</name>
    <dbReference type="NCBI Taxonomy" id="1348616"/>
    <lineage>
        <taxon>Eukaryota</taxon>
        <taxon>Fungi</taxon>
        <taxon>Fungi incertae sedis</taxon>
        <taxon>Mucoromycota</taxon>
        <taxon>Glomeromycotina</taxon>
        <taxon>Glomeromycetes</taxon>
        <taxon>Diversisporales</taxon>
        <taxon>Gigasporaceae</taxon>
        <taxon>Dentiscutata</taxon>
    </lineage>
</organism>
<feature type="non-terminal residue" evidence="1">
    <location>
        <position position="1"/>
    </location>
</feature>
<dbReference type="AlphaFoldDB" id="A0A9N9BTD1"/>
<evidence type="ECO:0000313" key="2">
    <source>
        <dbReference type="Proteomes" id="UP000789405"/>
    </source>
</evidence>
<accession>A0A9N9BTD1</accession>
<comment type="caution">
    <text evidence="1">The sequence shown here is derived from an EMBL/GenBank/DDBJ whole genome shotgun (WGS) entry which is preliminary data.</text>
</comment>
<name>A0A9N9BTD1_9GLOM</name>
<keyword evidence="2" id="KW-1185">Reference proteome</keyword>
<evidence type="ECO:0000313" key="1">
    <source>
        <dbReference type="EMBL" id="CAG8579020.1"/>
    </source>
</evidence>
<dbReference type="EMBL" id="CAJVPY010003022">
    <property type="protein sequence ID" value="CAG8579020.1"/>
    <property type="molecule type" value="Genomic_DNA"/>
</dbReference>
<reference evidence="1" key="1">
    <citation type="submission" date="2021-06" db="EMBL/GenBank/DDBJ databases">
        <authorList>
            <person name="Kallberg Y."/>
            <person name="Tangrot J."/>
            <person name="Rosling A."/>
        </authorList>
    </citation>
    <scope>NUCLEOTIDE SEQUENCE</scope>
    <source>
        <strain evidence="1">MA453B</strain>
    </source>
</reference>
<feature type="non-terminal residue" evidence="1">
    <location>
        <position position="124"/>
    </location>
</feature>
<dbReference type="Proteomes" id="UP000789405">
    <property type="component" value="Unassembled WGS sequence"/>
</dbReference>